<keyword evidence="3" id="KW-0521">NADP</keyword>
<dbReference type="Proteomes" id="UP000264036">
    <property type="component" value="Unassembled WGS sequence"/>
</dbReference>
<reference evidence="9 10" key="1">
    <citation type="journal article" date="2018" name="Nat. Biotechnol.">
        <title>A standardized bacterial taxonomy based on genome phylogeny substantially revises the tree of life.</title>
        <authorList>
            <person name="Parks D.H."/>
            <person name="Chuvochina M."/>
            <person name="Waite D.W."/>
            <person name="Rinke C."/>
            <person name="Skarshewski A."/>
            <person name="Chaumeil P.A."/>
            <person name="Hugenholtz P."/>
        </authorList>
    </citation>
    <scope>NUCLEOTIDE SEQUENCE [LARGE SCALE GENOMIC DNA]</scope>
    <source>
        <strain evidence="9">UBA10707</strain>
    </source>
</reference>
<dbReference type="GO" id="GO:0009073">
    <property type="term" value="P:aromatic amino acid family biosynthetic process"/>
    <property type="evidence" value="ECO:0007669"/>
    <property type="project" value="UniProtKB-KW"/>
</dbReference>
<dbReference type="UniPathway" id="UPA00053">
    <property type="reaction ID" value="UER00087"/>
</dbReference>
<evidence type="ECO:0000256" key="3">
    <source>
        <dbReference type="ARBA" id="ARBA00022857"/>
    </source>
</evidence>
<dbReference type="InterPro" id="IPR046346">
    <property type="entry name" value="Aminoacid_DH-like_N_sf"/>
</dbReference>
<dbReference type="Pfam" id="PF01488">
    <property type="entry name" value="Shikimate_DH"/>
    <property type="match status" value="1"/>
</dbReference>
<dbReference type="PANTHER" id="PTHR21089:SF1">
    <property type="entry name" value="BIFUNCTIONAL 3-DEHYDROQUINATE DEHYDRATASE_SHIKIMATE DEHYDROGENASE, CHLOROPLASTIC"/>
    <property type="match status" value="1"/>
</dbReference>
<dbReference type="GO" id="GO:0005829">
    <property type="term" value="C:cytosol"/>
    <property type="evidence" value="ECO:0007669"/>
    <property type="project" value="TreeGrafter"/>
</dbReference>
<evidence type="ECO:0000256" key="2">
    <source>
        <dbReference type="ARBA" id="ARBA00012962"/>
    </source>
</evidence>
<dbReference type="GO" id="GO:0019632">
    <property type="term" value="P:shikimate metabolic process"/>
    <property type="evidence" value="ECO:0007669"/>
    <property type="project" value="TreeGrafter"/>
</dbReference>
<dbReference type="GO" id="GO:0009423">
    <property type="term" value="P:chorismate biosynthetic process"/>
    <property type="evidence" value="ECO:0007669"/>
    <property type="project" value="UniProtKB-UniPathway"/>
</dbReference>
<dbReference type="InterPro" id="IPR013708">
    <property type="entry name" value="Shikimate_DH-bd_N"/>
</dbReference>
<dbReference type="InterPro" id="IPR006151">
    <property type="entry name" value="Shikm_DH/Glu-tRNA_Rdtase"/>
</dbReference>
<dbReference type="PANTHER" id="PTHR21089">
    <property type="entry name" value="SHIKIMATE DEHYDROGENASE"/>
    <property type="match status" value="1"/>
</dbReference>
<gene>
    <name evidence="9" type="ORF">DD666_06120</name>
</gene>
<comment type="catalytic activity">
    <reaction evidence="6">
        <text>shikimate + NADP(+) = 3-dehydroshikimate + NADPH + H(+)</text>
        <dbReference type="Rhea" id="RHEA:17737"/>
        <dbReference type="ChEBI" id="CHEBI:15378"/>
        <dbReference type="ChEBI" id="CHEBI:16630"/>
        <dbReference type="ChEBI" id="CHEBI:36208"/>
        <dbReference type="ChEBI" id="CHEBI:57783"/>
        <dbReference type="ChEBI" id="CHEBI:58349"/>
        <dbReference type="EC" id="1.1.1.25"/>
    </reaction>
</comment>
<dbReference type="GO" id="GO:0004764">
    <property type="term" value="F:shikimate 3-dehydrogenase (NADP+) activity"/>
    <property type="evidence" value="ECO:0007669"/>
    <property type="project" value="UniProtKB-EC"/>
</dbReference>
<evidence type="ECO:0000259" key="7">
    <source>
        <dbReference type="Pfam" id="PF01488"/>
    </source>
</evidence>
<dbReference type="Gene3D" id="3.40.50.10860">
    <property type="entry name" value="Leucine Dehydrogenase, chain A, domain 1"/>
    <property type="match status" value="1"/>
</dbReference>
<evidence type="ECO:0000256" key="5">
    <source>
        <dbReference type="ARBA" id="ARBA00023141"/>
    </source>
</evidence>
<dbReference type="SUPFAM" id="SSF51735">
    <property type="entry name" value="NAD(P)-binding Rossmann-fold domains"/>
    <property type="match status" value="1"/>
</dbReference>
<dbReference type="CDD" id="cd01065">
    <property type="entry name" value="NAD_bind_Shikimate_DH"/>
    <property type="match status" value="1"/>
</dbReference>
<dbReference type="GO" id="GO:0050661">
    <property type="term" value="F:NADP binding"/>
    <property type="evidence" value="ECO:0007669"/>
    <property type="project" value="TreeGrafter"/>
</dbReference>
<protein>
    <recommendedName>
        <fullName evidence="2">shikimate dehydrogenase (NADP(+))</fullName>
        <ecNumber evidence="2">1.1.1.25</ecNumber>
    </recommendedName>
</protein>
<dbReference type="SUPFAM" id="SSF53223">
    <property type="entry name" value="Aminoacid dehydrogenase-like, N-terminal domain"/>
    <property type="match status" value="1"/>
</dbReference>
<dbReference type="EMBL" id="DOEK01000010">
    <property type="protein sequence ID" value="HBP28977.1"/>
    <property type="molecule type" value="Genomic_DNA"/>
</dbReference>
<dbReference type="Pfam" id="PF08501">
    <property type="entry name" value="Shikimate_dh_N"/>
    <property type="match status" value="1"/>
</dbReference>
<name>A0A356LDC7_9BURK</name>
<comment type="caution">
    <text evidence="9">The sequence shown here is derived from an EMBL/GenBank/DDBJ whole genome shotgun (WGS) entry which is preliminary data.</text>
</comment>
<dbReference type="InterPro" id="IPR022893">
    <property type="entry name" value="Shikimate_DH_fam"/>
</dbReference>
<organism evidence="9 10">
    <name type="scientific">Advenella kashmirensis</name>
    <dbReference type="NCBI Taxonomy" id="310575"/>
    <lineage>
        <taxon>Bacteria</taxon>
        <taxon>Pseudomonadati</taxon>
        <taxon>Pseudomonadota</taxon>
        <taxon>Betaproteobacteria</taxon>
        <taxon>Burkholderiales</taxon>
        <taxon>Alcaligenaceae</taxon>
    </lineage>
</organism>
<feature type="domain" description="Quinate/shikimate 5-dehydrogenase/glutamyl-tRNA reductase" evidence="7">
    <location>
        <begin position="125"/>
        <end position="195"/>
    </location>
</feature>
<keyword evidence="5" id="KW-0057">Aromatic amino acid biosynthesis</keyword>
<dbReference type="InterPro" id="IPR036291">
    <property type="entry name" value="NAD(P)-bd_dom_sf"/>
</dbReference>
<evidence type="ECO:0000256" key="1">
    <source>
        <dbReference type="ARBA" id="ARBA00004871"/>
    </source>
</evidence>
<keyword evidence="5" id="KW-0028">Amino-acid biosynthesis</keyword>
<dbReference type="AlphaFoldDB" id="A0A356LDC7"/>
<evidence type="ECO:0000256" key="6">
    <source>
        <dbReference type="ARBA" id="ARBA00049442"/>
    </source>
</evidence>
<dbReference type="Gene3D" id="3.40.50.720">
    <property type="entry name" value="NAD(P)-binding Rossmann-like Domain"/>
    <property type="match status" value="1"/>
</dbReference>
<feature type="domain" description="Shikimate dehydrogenase substrate binding N-terminal" evidence="8">
    <location>
        <begin position="11"/>
        <end position="94"/>
    </location>
</feature>
<dbReference type="EC" id="1.1.1.25" evidence="2"/>
<proteinExistence type="predicted"/>
<evidence type="ECO:0000256" key="4">
    <source>
        <dbReference type="ARBA" id="ARBA00023002"/>
    </source>
</evidence>
<comment type="pathway">
    <text evidence="1">Metabolic intermediate biosynthesis; chorismate biosynthesis; chorismate from D-erythrose 4-phosphate and phosphoenolpyruvate: step 4/7.</text>
</comment>
<sequence>MITGHTQLFGIIANPIAQVRTPQVLNTIFEQRGLDAVLVPMQVDTEALPKAFEAFRGFNNMGGFIVTVPHKTVALHLCDEVSVAAKNIGAVNTIRRDQNGRLVGDMFDGKGFVRGLSAESRDPVGRHVLLVGAGGAAAAIGYALAEAGVASLTIANRTKAKAEELAARIDKFFPAIRVVAGDANPLGYDMIINSTSLGMSAGDELPFEANFLEPGQLVAEIIMKPERTQIMDIAVERGCIVHEGFHMLTHQAELMVNYMLGQEYGV</sequence>
<evidence type="ECO:0000259" key="8">
    <source>
        <dbReference type="Pfam" id="PF08501"/>
    </source>
</evidence>
<evidence type="ECO:0000313" key="10">
    <source>
        <dbReference type="Proteomes" id="UP000264036"/>
    </source>
</evidence>
<keyword evidence="4" id="KW-0560">Oxidoreductase</keyword>
<accession>A0A356LDC7</accession>
<evidence type="ECO:0000313" key="9">
    <source>
        <dbReference type="EMBL" id="HBP28977.1"/>
    </source>
</evidence>